<dbReference type="InterPro" id="IPR036397">
    <property type="entry name" value="RNaseH_sf"/>
</dbReference>
<evidence type="ECO:0000313" key="2">
    <source>
        <dbReference type="EMBL" id="NUU75229.1"/>
    </source>
</evidence>
<dbReference type="GO" id="GO:0003676">
    <property type="term" value="F:nucleic acid binding"/>
    <property type="evidence" value="ECO:0007669"/>
    <property type="project" value="InterPro"/>
</dbReference>
<name>A0A7Y6BWG4_9BACL</name>
<dbReference type="AlphaFoldDB" id="A0A7Y6BWG4"/>
<evidence type="ECO:0008006" key="4">
    <source>
        <dbReference type="Google" id="ProtNLM"/>
    </source>
</evidence>
<keyword evidence="1" id="KW-0175">Coiled coil</keyword>
<protein>
    <recommendedName>
        <fullName evidence="4">Integrase catalytic domain-containing protein</fullName>
    </recommendedName>
</protein>
<reference evidence="2 3" key="1">
    <citation type="submission" date="2020-05" db="EMBL/GenBank/DDBJ databases">
        <title>Genome Sequencing of Type Strains.</title>
        <authorList>
            <person name="Lemaire J.F."/>
            <person name="Inderbitzin P."/>
            <person name="Gregorio O.A."/>
            <person name="Collins S.B."/>
            <person name="Wespe N."/>
            <person name="Knight-Connoni V."/>
        </authorList>
    </citation>
    <scope>NUCLEOTIDE SEQUENCE [LARGE SCALE GENOMIC DNA]</scope>
    <source>
        <strain evidence="2 3">LMG 21957</strain>
    </source>
</reference>
<dbReference type="RefSeq" id="WP_175395076.1">
    <property type="nucleotide sequence ID" value="NZ_JABMCB010000169.1"/>
</dbReference>
<comment type="caution">
    <text evidence="2">The sequence shown here is derived from an EMBL/GenBank/DDBJ whole genome shotgun (WGS) entry which is preliminary data.</text>
</comment>
<organism evidence="2 3">
    <name type="scientific">Paenibacillus xylanilyticus</name>
    <dbReference type="NCBI Taxonomy" id="248903"/>
    <lineage>
        <taxon>Bacteria</taxon>
        <taxon>Bacillati</taxon>
        <taxon>Bacillota</taxon>
        <taxon>Bacilli</taxon>
        <taxon>Bacillales</taxon>
        <taxon>Paenibacillaceae</taxon>
        <taxon>Paenibacillus</taxon>
    </lineage>
</organism>
<accession>A0A7Y6BWG4</accession>
<dbReference type="Gene3D" id="3.30.420.10">
    <property type="entry name" value="Ribonuclease H-like superfamily/Ribonuclease H"/>
    <property type="match status" value="1"/>
</dbReference>
<feature type="coiled-coil region" evidence="1">
    <location>
        <begin position="611"/>
        <end position="657"/>
    </location>
</feature>
<evidence type="ECO:0000313" key="3">
    <source>
        <dbReference type="Proteomes" id="UP000526125"/>
    </source>
</evidence>
<evidence type="ECO:0000256" key="1">
    <source>
        <dbReference type="SAM" id="Coils"/>
    </source>
</evidence>
<dbReference type="Proteomes" id="UP000526125">
    <property type="component" value="Unassembled WGS sequence"/>
</dbReference>
<keyword evidence="3" id="KW-1185">Reference proteome</keyword>
<dbReference type="EMBL" id="JABMCB010000169">
    <property type="protein sequence ID" value="NUU75229.1"/>
    <property type="molecule type" value="Genomic_DNA"/>
</dbReference>
<gene>
    <name evidence="2" type="ORF">HP552_08290</name>
</gene>
<proteinExistence type="predicted"/>
<dbReference type="InterPro" id="IPR012337">
    <property type="entry name" value="RNaseH-like_sf"/>
</dbReference>
<sequence>MSRSRIYEQDGLEPDQANPELWPSVDENVLTESALTVYVQRKNAVIMYFRRDDLNNIQHTTGVSPRNLRRLIQRCIQYDQDGVVFGFRGLIPQKNIKKYELDLLGQKRNKDQKTGEFNRFMDMHPDIKDLVEDLFLGRKKRSLEPVMKLKHIHKRFIDQCREKGITLSDYPLNTKWMGYKALQRYIKQIAERNFRKAASRHGNDAFQKANRVGEADQNSLSNLFPYQKVQFDAHRIDGFFTVDIVTPDGDPMTLTLERFWILTIIDVSTRNILGYSISLSREYGGSDVMHCVRNAIMPHKRLELTIPGLNYHPPGGFPSEKFPELEWAVWDVMCLDNAKSHYAKMVQDRLTNLIGCTPNFGPVALPMRRGVIERYFKNLAGSLFHRLPNTTGSGPDDPRRNNPEETALRLNITYEHLLQLVDVMISNYNGTPHGGIYHQTPLELLEKRIQLRGLLPRRLEEEKRSEMLFMQTQINRTVRGSLVTGRKPYIQYEGVEYRSEKLANSAHLIKQELIIHVNVDDLRTIKAFLPDGSEFGYLTASGRWSLTPHSLQTRRAINSLVQRRLIHYTTWDDPIFVYTDYLLSKENSKKSTINKITQVKEVSKQKPTAEAEEQTKALEEAKAQNDLLDKVREEQLNREKLNEMDNYERLLKQFKTKMY</sequence>
<dbReference type="SUPFAM" id="SSF53098">
    <property type="entry name" value="Ribonuclease H-like"/>
    <property type="match status" value="1"/>
</dbReference>